<keyword evidence="1" id="KW-1133">Transmembrane helix</keyword>
<dbReference type="EMBL" id="KV425924">
    <property type="protein sequence ID" value="KZV97930.1"/>
    <property type="molecule type" value="Genomic_DNA"/>
</dbReference>
<keyword evidence="1" id="KW-0812">Transmembrane</keyword>
<evidence type="ECO:0000313" key="3">
    <source>
        <dbReference type="Proteomes" id="UP000077266"/>
    </source>
</evidence>
<sequence length="90" mass="10068">MSTRAALEPMMSAGPHNFGRDVQSCCFVLVFLPIFTVGMRILEHGCYVLRSMDVLEFVVQPAVATLCFAWASQLLEKAAGRSGKWRWSRS</sequence>
<protein>
    <submittedName>
        <fullName evidence="2">Uncharacterized protein</fullName>
    </submittedName>
</protein>
<dbReference type="AlphaFoldDB" id="A0A165LJH4"/>
<evidence type="ECO:0000256" key="1">
    <source>
        <dbReference type="SAM" id="Phobius"/>
    </source>
</evidence>
<evidence type="ECO:0000313" key="2">
    <source>
        <dbReference type="EMBL" id="KZV97930.1"/>
    </source>
</evidence>
<dbReference type="Proteomes" id="UP000077266">
    <property type="component" value="Unassembled WGS sequence"/>
</dbReference>
<reference evidence="2 3" key="1">
    <citation type="journal article" date="2016" name="Mol. Biol. Evol.">
        <title>Comparative Genomics of Early-Diverging Mushroom-Forming Fungi Provides Insights into the Origins of Lignocellulose Decay Capabilities.</title>
        <authorList>
            <person name="Nagy L.G."/>
            <person name="Riley R."/>
            <person name="Tritt A."/>
            <person name="Adam C."/>
            <person name="Daum C."/>
            <person name="Floudas D."/>
            <person name="Sun H."/>
            <person name="Yadav J.S."/>
            <person name="Pangilinan J."/>
            <person name="Larsson K.H."/>
            <person name="Matsuura K."/>
            <person name="Barry K."/>
            <person name="Labutti K."/>
            <person name="Kuo R."/>
            <person name="Ohm R.A."/>
            <person name="Bhattacharya S.S."/>
            <person name="Shirouzu T."/>
            <person name="Yoshinaga Y."/>
            <person name="Martin F.M."/>
            <person name="Grigoriev I.V."/>
            <person name="Hibbett D.S."/>
        </authorList>
    </citation>
    <scope>NUCLEOTIDE SEQUENCE [LARGE SCALE GENOMIC DNA]</scope>
    <source>
        <strain evidence="2 3">HHB12029</strain>
    </source>
</reference>
<accession>A0A165LJH4</accession>
<proteinExistence type="predicted"/>
<name>A0A165LJH4_EXIGL</name>
<keyword evidence="1" id="KW-0472">Membrane</keyword>
<keyword evidence="3" id="KW-1185">Reference proteome</keyword>
<feature type="transmembrane region" description="Helical" evidence="1">
    <location>
        <begin position="21"/>
        <end position="42"/>
    </location>
</feature>
<gene>
    <name evidence="2" type="ORF">EXIGLDRAFT_669785</name>
</gene>
<dbReference type="InParanoid" id="A0A165LJH4"/>
<organism evidence="2 3">
    <name type="scientific">Exidia glandulosa HHB12029</name>
    <dbReference type="NCBI Taxonomy" id="1314781"/>
    <lineage>
        <taxon>Eukaryota</taxon>
        <taxon>Fungi</taxon>
        <taxon>Dikarya</taxon>
        <taxon>Basidiomycota</taxon>
        <taxon>Agaricomycotina</taxon>
        <taxon>Agaricomycetes</taxon>
        <taxon>Auriculariales</taxon>
        <taxon>Exidiaceae</taxon>
        <taxon>Exidia</taxon>
    </lineage>
</organism>